<proteinExistence type="predicted"/>
<dbReference type="GO" id="GO:0019867">
    <property type="term" value="C:outer membrane"/>
    <property type="evidence" value="ECO:0007669"/>
    <property type="project" value="InterPro"/>
</dbReference>
<protein>
    <submittedName>
        <fullName evidence="7">Outer membrane protein assembly factor BamA</fullName>
    </submittedName>
</protein>
<dbReference type="AlphaFoldDB" id="A0A965GFI2"/>
<dbReference type="Pfam" id="PF01103">
    <property type="entry name" value="Omp85"/>
    <property type="match status" value="1"/>
</dbReference>
<evidence type="ECO:0000259" key="6">
    <source>
        <dbReference type="Pfam" id="PF07244"/>
    </source>
</evidence>
<dbReference type="InterPro" id="IPR039910">
    <property type="entry name" value="D15-like"/>
</dbReference>
<keyword evidence="2" id="KW-1134">Transmembrane beta strand</keyword>
<name>A0A965GFI2_9PROT</name>
<dbReference type="PANTHER" id="PTHR12815">
    <property type="entry name" value="SORTING AND ASSEMBLY MACHINERY SAMM50 PROTEIN FAMILY MEMBER"/>
    <property type="match status" value="1"/>
</dbReference>
<dbReference type="InterPro" id="IPR010827">
    <property type="entry name" value="BamA/TamA_POTRA"/>
</dbReference>
<dbReference type="Gene3D" id="2.40.160.50">
    <property type="entry name" value="membrane protein fhac: a member of the omp85/tpsb transporter family"/>
    <property type="match status" value="1"/>
</dbReference>
<dbReference type="InterPro" id="IPR000184">
    <property type="entry name" value="Bac_surfAg_D15"/>
</dbReference>
<comment type="subcellular location">
    <subcellularLocation>
        <location evidence="1">Membrane</location>
    </subcellularLocation>
</comment>
<feature type="domain" description="Bacterial surface antigen (D15)" evidence="5">
    <location>
        <begin position="156"/>
        <end position="338"/>
    </location>
</feature>
<evidence type="ECO:0000313" key="7">
    <source>
        <dbReference type="EMBL" id="NBR94672.1"/>
    </source>
</evidence>
<sequence>LLKNESYSPLTINKLNKQVTDYLESKRYGNFEINIQDVKAIDDKINVILQLNEGQKSLVNKINIKGNSITEDKVIRDSFIISEGDQLNSSKIKKSIDNVRSKQLFSKVDYNIEDSEKKNFKDLNLFVKEQPTGNISAGIGYGTNGGLFEASVNERNFLGQGINLNFTGRLSTEVISGELSYVDPNFNNSNKELATSLFSILDDYKNSGYQNKRVGTKLATKYEIYEDIFFRPNLGIQFDKLEVTTSASSLLRSRQGDFVTTSFGYNFLYDQRDSRFNPTSGSLIYFDQNIATFFSDVPTIQTGVGATFYHELFSDKYIGSAKARLANATAFNNKDVKLS</sequence>
<evidence type="ECO:0000256" key="2">
    <source>
        <dbReference type="ARBA" id="ARBA00022452"/>
    </source>
</evidence>
<accession>A0A965GFI2</accession>
<evidence type="ECO:0000313" key="8">
    <source>
        <dbReference type="Proteomes" id="UP000740727"/>
    </source>
</evidence>
<dbReference type="Proteomes" id="UP000740727">
    <property type="component" value="Unassembled WGS sequence"/>
</dbReference>
<evidence type="ECO:0000256" key="4">
    <source>
        <dbReference type="ARBA" id="ARBA00023136"/>
    </source>
</evidence>
<reference evidence="7" key="1">
    <citation type="submission" date="2018-10" db="EMBL/GenBank/DDBJ databases">
        <title>Iterative Subtractive Binning of Freshwater Chronoseries Metagenomes Recovers Nearly Complete Genomes from over Four Hundred Novel Species.</title>
        <authorList>
            <person name="Rodriguez-R L.M."/>
            <person name="Tsementzi D."/>
            <person name="Luo C."/>
            <person name="Konstantinidis K.T."/>
        </authorList>
    </citation>
    <scope>NUCLEOTIDE SEQUENCE</scope>
    <source>
        <strain evidence="7">WB5_2A_028</strain>
    </source>
</reference>
<evidence type="ECO:0000256" key="1">
    <source>
        <dbReference type="ARBA" id="ARBA00004370"/>
    </source>
</evidence>
<feature type="non-terminal residue" evidence="7">
    <location>
        <position position="339"/>
    </location>
</feature>
<feature type="domain" description="POTRA" evidence="6">
    <location>
        <begin position="59"/>
        <end position="129"/>
    </location>
</feature>
<gene>
    <name evidence="7" type="ORF">EBT44_07695</name>
</gene>
<organism evidence="7 8">
    <name type="scientific">Candidatus Fonsibacter lacus</name>
    <dbReference type="NCBI Taxonomy" id="2576439"/>
    <lineage>
        <taxon>Bacteria</taxon>
        <taxon>Pseudomonadati</taxon>
        <taxon>Pseudomonadota</taxon>
        <taxon>Alphaproteobacteria</taxon>
        <taxon>Candidatus Pelagibacterales</taxon>
        <taxon>Candidatus Pelagibacterales incertae sedis</taxon>
        <taxon>Candidatus Fonsibacter</taxon>
    </lineage>
</organism>
<evidence type="ECO:0000256" key="3">
    <source>
        <dbReference type="ARBA" id="ARBA00022692"/>
    </source>
</evidence>
<evidence type="ECO:0000259" key="5">
    <source>
        <dbReference type="Pfam" id="PF01103"/>
    </source>
</evidence>
<dbReference type="Pfam" id="PF07244">
    <property type="entry name" value="POTRA"/>
    <property type="match status" value="1"/>
</dbReference>
<comment type="caution">
    <text evidence="7">The sequence shown here is derived from an EMBL/GenBank/DDBJ whole genome shotgun (WGS) entry which is preliminary data.</text>
</comment>
<keyword evidence="4" id="KW-0472">Membrane</keyword>
<dbReference type="EMBL" id="RFXN01000258">
    <property type="protein sequence ID" value="NBR94672.1"/>
    <property type="molecule type" value="Genomic_DNA"/>
</dbReference>
<dbReference type="PANTHER" id="PTHR12815:SF18">
    <property type="entry name" value="SORTING AND ASSEMBLY MACHINERY COMPONENT 50 HOMOLOG"/>
    <property type="match status" value="1"/>
</dbReference>
<dbReference type="Gene3D" id="3.10.20.310">
    <property type="entry name" value="membrane protein fhac"/>
    <property type="match status" value="1"/>
</dbReference>
<keyword evidence="3" id="KW-0812">Transmembrane</keyword>
<feature type="non-terminal residue" evidence="7">
    <location>
        <position position="1"/>
    </location>
</feature>